<accession>A0A382GFJ3</accession>
<sequence length="428" mass="46339">MPNITINNLNELNLNKKTDTLVIGYFQDEPAKLTKVNEISGSLINETIKSNDLPKELGKIVVLHTPKKIYKEFNYSKIFVLGLGESKNLDNNSLRRAAGNLGAFFNKSNSQGVNLFLDSFVNKDDNFEDLSKSLIEGFLLGSYTFNNYKSKKKNEKKEISIMVSSDNPRVKVEELIRRAVIIADAEKRARNLVNEPANILSPTKLSDIAMKLSGDHLNCNVLSGEECKKLGMNAFIGVSQGSVEEPKLIHLSYKPNSEDSSIWYIGKAITFDSGGLSLKPSGGMVSMKGDMGGAASVISAIYAISKLGLNINIEALCLATENMPSGSAQRPSDVVKAMDGTFIEVENTDAEGRLTLADAITYAKTFNPKSIVDIATLTGAAGIGLGKGNISGFSNNDKLMGCVKNAGLSTGDFVWQLPLDPVSKKQNH</sequence>
<dbReference type="EMBL" id="UINC01055146">
    <property type="protein sequence ID" value="SVB73689.1"/>
    <property type="molecule type" value="Genomic_DNA"/>
</dbReference>
<dbReference type="GO" id="GO:0070006">
    <property type="term" value="F:metalloaminopeptidase activity"/>
    <property type="evidence" value="ECO:0007669"/>
    <property type="project" value="InterPro"/>
</dbReference>
<organism evidence="6">
    <name type="scientific">marine metagenome</name>
    <dbReference type="NCBI Taxonomy" id="408172"/>
    <lineage>
        <taxon>unclassified sequences</taxon>
        <taxon>metagenomes</taxon>
        <taxon>ecological metagenomes</taxon>
    </lineage>
</organism>
<evidence type="ECO:0000256" key="4">
    <source>
        <dbReference type="ARBA" id="ARBA00022801"/>
    </source>
</evidence>
<dbReference type="Gene3D" id="3.40.630.10">
    <property type="entry name" value="Zn peptidases"/>
    <property type="match status" value="1"/>
</dbReference>
<keyword evidence="3" id="KW-0645">Protease</keyword>
<dbReference type="Gene3D" id="3.40.220.10">
    <property type="entry name" value="Leucine Aminopeptidase, subunit E, domain 1"/>
    <property type="match status" value="1"/>
</dbReference>
<dbReference type="InterPro" id="IPR000819">
    <property type="entry name" value="Peptidase_M17_C"/>
</dbReference>
<dbReference type="GO" id="GO:0006508">
    <property type="term" value="P:proteolysis"/>
    <property type="evidence" value="ECO:0007669"/>
    <property type="project" value="UniProtKB-KW"/>
</dbReference>
<keyword evidence="2" id="KW-0031">Aminopeptidase</keyword>
<dbReference type="Pfam" id="PF00883">
    <property type="entry name" value="Peptidase_M17"/>
    <property type="match status" value="1"/>
</dbReference>
<dbReference type="PROSITE" id="PS00631">
    <property type="entry name" value="CYTOSOL_AP"/>
    <property type="match status" value="1"/>
</dbReference>
<evidence type="ECO:0000313" key="6">
    <source>
        <dbReference type="EMBL" id="SVB73689.1"/>
    </source>
</evidence>
<dbReference type="GO" id="GO:0030145">
    <property type="term" value="F:manganese ion binding"/>
    <property type="evidence" value="ECO:0007669"/>
    <property type="project" value="InterPro"/>
</dbReference>
<feature type="non-terminal residue" evidence="6">
    <location>
        <position position="428"/>
    </location>
</feature>
<dbReference type="SUPFAM" id="SSF52949">
    <property type="entry name" value="Macro domain-like"/>
    <property type="match status" value="1"/>
</dbReference>
<dbReference type="PRINTS" id="PR00481">
    <property type="entry name" value="LAMNOPPTDASE"/>
</dbReference>
<feature type="domain" description="Cytosol aminopeptidase" evidence="5">
    <location>
        <begin position="347"/>
        <end position="354"/>
    </location>
</feature>
<comment type="similarity">
    <text evidence="1">Belongs to the peptidase M17 family.</text>
</comment>
<gene>
    <name evidence="6" type="ORF">METZ01_LOCUS226543</name>
</gene>
<dbReference type="SUPFAM" id="SSF53187">
    <property type="entry name" value="Zn-dependent exopeptidases"/>
    <property type="match status" value="1"/>
</dbReference>
<keyword evidence="4" id="KW-0378">Hydrolase</keyword>
<name>A0A382GFJ3_9ZZZZ</name>
<dbReference type="AlphaFoldDB" id="A0A382GFJ3"/>
<dbReference type="CDD" id="cd00433">
    <property type="entry name" value="Peptidase_M17"/>
    <property type="match status" value="1"/>
</dbReference>
<evidence type="ECO:0000256" key="3">
    <source>
        <dbReference type="ARBA" id="ARBA00022670"/>
    </source>
</evidence>
<protein>
    <recommendedName>
        <fullName evidence="5">Cytosol aminopeptidase domain-containing protein</fullName>
    </recommendedName>
</protein>
<evidence type="ECO:0000256" key="2">
    <source>
        <dbReference type="ARBA" id="ARBA00022438"/>
    </source>
</evidence>
<dbReference type="InterPro" id="IPR043472">
    <property type="entry name" value="Macro_dom-like"/>
</dbReference>
<proteinExistence type="inferred from homology"/>
<dbReference type="InterPro" id="IPR008283">
    <property type="entry name" value="Peptidase_M17_N"/>
</dbReference>
<dbReference type="PANTHER" id="PTHR11963">
    <property type="entry name" value="LEUCINE AMINOPEPTIDASE-RELATED"/>
    <property type="match status" value="1"/>
</dbReference>
<evidence type="ECO:0000259" key="5">
    <source>
        <dbReference type="PROSITE" id="PS00631"/>
    </source>
</evidence>
<dbReference type="PANTHER" id="PTHR11963:SF23">
    <property type="entry name" value="CYTOSOL AMINOPEPTIDASE"/>
    <property type="match status" value="1"/>
</dbReference>
<dbReference type="Pfam" id="PF02789">
    <property type="entry name" value="Peptidase_M17_N"/>
    <property type="match status" value="1"/>
</dbReference>
<reference evidence="6" key="1">
    <citation type="submission" date="2018-05" db="EMBL/GenBank/DDBJ databases">
        <authorList>
            <person name="Lanie J.A."/>
            <person name="Ng W.-L."/>
            <person name="Kazmierczak K.M."/>
            <person name="Andrzejewski T.M."/>
            <person name="Davidsen T.M."/>
            <person name="Wayne K.J."/>
            <person name="Tettelin H."/>
            <person name="Glass J.I."/>
            <person name="Rusch D."/>
            <person name="Podicherti R."/>
            <person name="Tsui H.-C.T."/>
            <person name="Winkler M.E."/>
        </authorList>
    </citation>
    <scope>NUCLEOTIDE SEQUENCE</scope>
</reference>
<dbReference type="InterPro" id="IPR011356">
    <property type="entry name" value="Leucine_aapep/pepB"/>
</dbReference>
<evidence type="ECO:0000256" key="1">
    <source>
        <dbReference type="ARBA" id="ARBA00009528"/>
    </source>
</evidence>
<dbReference type="GO" id="GO:0005737">
    <property type="term" value="C:cytoplasm"/>
    <property type="evidence" value="ECO:0007669"/>
    <property type="project" value="InterPro"/>
</dbReference>